<dbReference type="SFLD" id="SFLDG01131">
    <property type="entry name" value="C1.5.2:_MDP_Like"/>
    <property type="match status" value="1"/>
</dbReference>
<dbReference type="GO" id="GO:0003993">
    <property type="term" value="F:acid phosphatase activity"/>
    <property type="evidence" value="ECO:0007669"/>
    <property type="project" value="TreeGrafter"/>
</dbReference>
<proteinExistence type="predicted"/>
<evidence type="ECO:0000313" key="1">
    <source>
        <dbReference type="EMBL" id="THD26140.1"/>
    </source>
</evidence>
<accession>A0A4E0S2L9</accession>
<dbReference type="CDD" id="cd07501">
    <property type="entry name" value="HAD_MDP-1_like"/>
    <property type="match status" value="1"/>
</dbReference>
<evidence type="ECO:0000313" key="2">
    <source>
        <dbReference type="Proteomes" id="UP000230066"/>
    </source>
</evidence>
<dbReference type="Pfam" id="PF12689">
    <property type="entry name" value="Acid_PPase"/>
    <property type="match status" value="1"/>
</dbReference>
<dbReference type="InterPro" id="IPR010036">
    <property type="entry name" value="MDP_1_eu_arc"/>
</dbReference>
<dbReference type="Proteomes" id="UP000230066">
    <property type="component" value="Unassembled WGS sequence"/>
</dbReference>
<dbReference type="PANTHER" id="PTHR17901">
    <property type="entry name" value="MAGNESIUM-DEPENDENT PHOSPHATASE 1 MDP1"/>
    <property type="match status" value="1"/>
</dbReference>
<dbReference type="InterPro" id="IPR035679">
    <property type="entry name" value="MDP-1_euk"/>
</dbReference>
<organism evidence="1 2">
    <name type="scientific">Fasciola hepatica</name>
    <name type="common">Liver fluke</name>
    <dbReference type="NCBI Taxonomy" id="6192"/>
    <lineage>
        <taxon>Eukaryota</taxon>
        <taxon>Metazoa</taxon>
        <taxon>Spiralia</taxon>
        <taxon>Lophotrochozoa</taxon>
        <taxon>Platyhelminthes</taxon>
        <taxon>Trematoda</taxon>
        <taxon>Digenea</taxon>
        <taxon>Plagiorchiida</taxon>
        <taxon>Echinostomata</taxon>
        <taxon>Echinostomatoidea</taxon>
        <taxon>Fasciolidae</taxon>
        <taxon>Fasciola</taxon>
    </lineage>
</organism>
<dbReference type="SUPFAM" id="SSF56784">
    <property type="entry name" value="HAD-like"/>
    <property type="match status" value="1"/>
</dbReference>
<dbReference type="InterPro" id="IPR036412">
    <property type="entry name" value="HAD-like_sf"/>
</dbReference>
<dbReference type="EMBL" id="JXXN02000850">
    <property type="protein sequence ID" value="THD26140.1"/>
    <property type="molecule type" value="Genomic_DNA"/>
</dbReference>
<dbReference type="AlphaFoldDB" id="A0A4E0S2L9"/>
<protein>
    <submittedName>
        <fullName evidence="1">Magnesium-dependent phosphatase</fullName>
    </submittedName>
</protein>
<dbReference type="InterPro" id="IPR023214">
    <property type="entry name" value="HAD_sf"/>
</dbReference>
<dbReference type="Gene3D" id="3.40.50.1000">
    <property type="entry name" value="HAD superfamily/HAD-like"/>
    <property type="match status" value="1"/>
</dbReference>
<dbReference type="SFLD" id="SFLDS00003">
    <property type="entry name" value="Haloacid_Dehalogenase"/>
    <property type="match status" value="1"/>
</dbReference>
<gene>
    <name evidence="1" type="ORF">D915_002831</name>
</gene>
<dbReference type="NCBIfam" id="TIGR01685">
    <property type="entry name" value="MDP-1"/>
    <property type="match status" value="1"/>
</dbReference>
<comment type="caution">
    <text evidence="1">The sequence shown here is derived from an EMBL/GenBank/DDBJ whole genome shotgun (WGS) entry which is preliminary data.</text>
</comment>
<dbReference type="SFLD" id="SFLDG01129">
    <property type="entry name" value="C1.5:_HAD__Beta-PGM__Phosphata"/>
    <property type="match status" value="1"/>
</dbReference>
<name>A0A4E0S2L9_FASHE</name>
<reference evidence="1" key="1">
    <citation type="submission" date="2019-03" db="EMBL/GenBank/DDBJ databases">
        <title>Improved annotation for the trematode Fasciola hepatica.</title>
        <authorList>
            <person name="Choi Y.-J."/>
            <person name="Martin J."/>
            <person name="Mitreva M."/>
        </authorList>
    </citation>
    <scope>NUCLEOTIDE SEQUENCE [LARGE SCALE GENOMIC DNA]</scope>
</reference>
<sequence>MLILWLLGFHRNSLNTDQLVLTTLSTAKASNMLQNFKVLPKLIVFDLGESHVSVWLLYAALRCDIDYTLWPFWCDTHIYPPIHKRDDTLYNADGTKINIYPDSELILKCIHSNPGVKLACASRTGEIDIAKQLLNLLGWDELFDYVVIFPGSKVMHFERLHKRTGIPYNQMVFFDDEHRNVSEVSRLGVHTHLVDHGVSLGTFKFALQQFETVSN</sequence>
<dbReference type="PANTHER" id="PTHR17901:SF14">
    <property type="entry name" value="MAGNESIUM-DEPENDENT PHOSPHATASE 1"/>
    <property type="match status" value="1"/>
</dbReference>
<keyword evidence="2" id="KW-1185">Reference proteome</keyword>